<dbReference type="Gene3D" id="3.30.70.100">
    <property type="match status" value="1"/>
</dbReference>
<keyword evidence="7" id="KW-0407">Ion channel</keyword>
<keyword evidence="7" id="KW-0813">Transport</keyword>
<keyword evidence="4 7" id="KW-0812">Transmembrane</keyword>
<comment type="similarity">
    <text evidence="2 7">Belongs to the MscS (TC 1.A.23) family.</text>
</comment>
<dbReference type="GO" id="GO:0005886">
    <property type="term" value="C:plasma membrane"/>
    <property type="evidence" value="ECO:0007669"/>
    <property type="project" value="UniProtKB-SubCell"/>
</dbReference>
<feature type="transmembrane region" description="Helical" evidence="7">
    <location>
        <begin position="23"/>
        <end position="40"/>
    </location>
</feature>
<sequence length="289" mass="31308">MNDLPNDATQAVSLPLRWLADNSVALLSALVVLIGGWYLARVLSRMVRNLLPRAYGVDRNFAPLLAQVTRYGIIIFSIVTALSFLGVSSTSIYAVIGAAGLAIALALQGTLANIAAGIMLVWLRPIAIGEYIVGDGVAGVVVEIGLFGTRLRSTSGLYIFTPNQKLWSSAITNHSREPRRRIDVNITVPDTINVAAARRTMLKIATSDKRVQVDPPPTVHVESFVGDEIMLQLRAWVPTPEYLPTLRDLTEKAKLAINKLLSASDEHAQVELAADPHTQNAGERTPDLT</sequence>
<dbReference type="InterPro" id="IPR049142">
    <property type="entry name" value="MS_channel_1st"/>
</dbReference>
<dbReference type="SUPFAM" id="SSF50182">
    <property type="entry name" value="Sm-like ribonucleoproteins"/>
    <property type="match status" value="1"/>
</dbReference>
<evidence type="ECO:0000256" key="3">
    <source>
        <dbReference type="ARBA" id="ARBA00022475"/>
    </source>
</evidence>
<keyword evidence="5 7" id="KW-1133">Transmembrane helix</keyword>
<dbReference type="PANTHER" id="PTHR30221:SF8">
    <property type="entry name" value="SMALL-CONDUCTANCE MECHANOSENSITIVE CHANNEL"/>
    <property type="match status" value="1"/>
</dbReference>
<dbReference type="SUPFAM" id="SSF82689">
    <property type="entry name" value="Mechanosensitive channel protein MscS (YggB), C-terminal domain"/>
    <property type="match status" value="1"/>
</dbReference>
<accession>A0A1E5XNZ2</accession>
<dbReference type="SUPFAM" id="SSF82861">
    <property type="entry name" value="Mechanosensitive channel protein MscS (YggB), transmembrane region"/>
    <property type="match status" value="1"/>
</dbReference>
<protein>
    <recommendedName>
        <fullName evidence="7">Small-conductance mechanosensitive channel</fullName>
    </recommendedName>
</protein>
<dbReference type="PANTHER" id="PTHR30221">
    <property type="entry name" value="SMALL-CONDUCTANCE MECHANOSENSITIVE CHANNEL"/>
    <property type="match status" value="1"/>
</dbReference>
<dbReference type="EMBL" id="LAJE02000219">
    <property type="protein sequence ID" value="OEO30295.1"/>
    <property type="molecule type" value="Genomic_DNA"/>
</dbReference>
<evidence type="ECO:0000256" key="7">
    <source>
        <dbReference type="RuleBase" id="RU369025"/>
    </source>
</evidence>
<comment type="function">
    <text evidence="7">Mechanosensitive channel that participates in the regulation of osmotic pressure changes within the cell, opening in response to stretch forces in the membrane lipid bilayer, without the need for other proteins. Contributes to normal resistance to hypoosmotic shock. Forms an ion channel of 1.0 nanosiemens conductance with a slight preference for anions.</text>
</comment>
<comment type="subcellular location">
    <subcellularLocation>
        <location evidence="7">Cell inner membrane</location>
        <topology evidence="7">Multi-pass membrane protein</topology>
    </subcellularLocation>
    <subcellularLocation>
        <location evidence="1">Cell membrane</location>
        <topology evidence="1">Multi-pass membrane protein</topology>
    </subcellularLocation>
</comment>
<keyword evidence="7" id="KW-0406">Ion transport</keyword>
<dbReference type="Gene3D" id="1.10.287.1260">
    <property type="match status" value="1"/>
</dbReference>
<dbReference type="InterPro" id="IPR023408">
    <property type="entry name" value="MscS_beta-dom_sf"/>
</dbReference>
<dbReference type="InterPro" id="IPR011014">
    <property type="entry name" value="MscS_channel_TM-2"/>
</dbReference>
<keyword evidence="3" id="KW-1003">Cell membrane</keyword>
<evidence type="ECO:0000256" key="4">
    <source>
        <dbReference type="ARBA" id="ARBA00022692"/>
    </source>
</evidence>
<evidence type="ECO:0000256" key="5">
    <source>
        <dbReference type="ARBA" id="ARBA00022989"/>
    </source>
</evidence>
<comment type="caution">
    <text evidence="11">The sequence shown here is derived from an EMBL/GenBank/DDBJ whole genome shotgun (WGS) entry which is preliminary data.</text>
</comment>
<dbReference type="OrthoDB" id="9814206at2"/>
<dbReference type="AlphaFoldDB" id="A0A1E5XNZ2"/>
<dbReference type="Pfam" id="PF00924">
    <property type="entry name" value="MS_channel_2nd"/>
    <property type="match status" value="1"/>
</dbReference>
<keyword evidence="12" id="KW-1185">Reference proteome</keyword>
<dbReference type="Pfam" id="PF21088">
    <property type="entry name" value="MS_channel_1st"/>
    <property type="match status" value="1"/>
</dbReference>
<evidence type="ECO:0000313" key="11">
    <source>
        <dbReference type="EMBL" id="OEO30295.1"/>
    </source>
</evidence>
<dbReference type="InterPro" id="IPR006685">
    <property type="entry name" value="MscS_channel_2nd"/>
</dbReference>
<keyword evidence="6 7" id="KW-0472">Membrane</keyword>
<evidence type="ECO:0000259" key="8">
    <source>
        <dbReference type="Pfam" id="PF00924"/>
    </source>
</evidence>
<evidence type="ECO:0000259" key="9">
    <source>
        <dbReference type="Pfam" id="PF21082"/>
    </source>
</evidence>
<evidence type="ECO:0000259" key="10">
    <source>
        <dbReference type="Pfam" id="PF21088"/>
    </source>
</evidence>
<reference evidence="11 12" key="1">
    <citation type="journal article" date="2015" name="Genome Announc.">
        <title>Genome Assemblies of Three Soil-Associated Devosia species: D. insulae, D. limi, and D. soli.</title>
        <authorList>
            <person name="Hassan Y.I."/>
            <person name="Lepp D."/>
            <person name="Zhou T."/>
        </authorList>
    </citation>
    <scope>NUCLEOTIDE SEQUENCE [LARGE SCALE GENOMIC DNA]</scope>
    <source>
        <strain evidence="11 12">DS-56</strain>
    </source>
</reference>
<dbReference type="GO" id="GO:0008381">
    <property type="term" value="F:mechanosensitive monoatomic ion channel activity"/>
    <property type="evidence" value="ECO:0007669"/>
    <property type="project" value="InterPro"/>
</dbReference>
<dbReference type="Proteomes" id="UP000095463">
    <property type="component" value="Unassembled WGS sequence"/>
</dbReference>
<name>A0A1E5XNZ2_9HYPH</name>
<dbReference type="InterPro" id="IPR008910">
    <property type="entry name" value="MSC_TM_helix"/>
</dbReference>
<evidence type="ECO:0000256" key="6">
    <source>
        <dbReference type="ARBA" id="ARBA00023136"/>
    </source>
</evidence>
<feature type="domain" description="Mechanosensitive ion channel MscS" evidence="8">
    <location>
        <begin position="110"/>
        <end position="176"/>
    </location>
</feature>
<feature type="domain" description="Mechanosensitive ion channel MscS C-terminal" evidence="9">
    <location>
        <begin position="193"/>
        <end position="256"/>
    </location>
</feature>
<comment type="subunit">
    <text evidence="7">Homoheptamer.</text>
</comment>
<dbReference type="Pfam" id="PF05552">
    <property type="entry name" value="MS_channel_1st_1"/>
    <property type="match status" value="1"/>
</dbReference>
<evidence type="ECO:0000256" key="1">
    <source>
        <dbReference type="ARBA" id="ARBA00004651"/>
    </source>
</evidence>
<feature type="transmembrane region" description="Helical" evidence="7">
    <location>
        <begin position="92"/>
        <end position="123"/>
    </location>
</feature>
<proteinExistence type="inferred from homology"/>
<dbReference type="RefSeq" id="WP_069910502.1">
    <property type="nucleotide sequence ID" value="NZ_LAJE02000219.1"/>
</dbReference>
<dbReference type="InterPro" id="IPR010920">
    <property type="entry name" value="LSM_dom_sf"/>
</dbReference>
<feature type="domain" description="Mechanosensitive ion channel transmembrane helices 2/3" evidence="10">
    <location>
        <begin position="68"/>
        <end position="108"/>
    </location>
</feature>
<keyword evidence="7" id="KW-0997">Cell inner membrane</keyword>
<dbReference type="Pfam" id="PF21082">
    <property type="entry name" value="MS_channel_3rd"/>
    <property type="match status" value="1"/>
</dbReference>
<feature type="transmembrane region" description="Helical" evidence="7">
    <location>
        <begin position="61"/>
        <end position="86"/>
    </location>
</feature>
<dbReference type="InterPro" id="IPR011066">
    <property type="entry name" value="MscS_channel_C_sf"/>
</dbReference>
<dbReference type="InterPro" id="IPR045275">
    <property type="entry name" value="MscS_archaea/bacteria_type"/>
</dbReference>
<dbReference type="InterPro" id="IPR049278">
    <property type="entry name" value="MS_channel_C"/>
</dbReference>
<evidence type="ECO:0000313" key="12">
    <source>
        <dbReference type="Proteomes" id="UP000095463"/>
    </source>
</evidence>
<organism evidence="11 12">
    <name type="scientific">Devosia insulae DS-56</name>
    <dbReference type="NCBI Taxonomy" id="1116389"/>
    <lineage>
        <taxon>Bacteria</taxon>
        <taxon>Pseudomonadati</taxon>
        <taxon>Pseudomonadota</taxon>
        <taxon>Alphaproteobacteria</taxon>
        <taxon>Hyphomicrobiales</taxon>
        <taxon>Devosiaceae</taxon>
        <taxon>Devosia</taxon>
    </lineage>
</organism>
<comment type="caution">
    <text evidence="7">Lacks conserved residue(s) required for the propagation of feature annotation.</text>
</comment>
<evidence type="ECO:0000256" key="2">
    <source>
        <dbReference type="ARBA" id="ARBA00008017"/>
    </source>
</evidence>
<dbReference type="Gene3D" id="2.30.30.60">
    <property type="match status" value="1"/>
</dbReference>
<gene>
    <name evidence="11" type="ORF">VW23_022135</name>
</gene>